<gene>
    <name evidence="1" type="ORF">C9J27_02875</name>
</gene>
<sequence length="481" mass="55039">MIYNYIRKNKYIKKQPILTHDMSLLKFELNMSNGFLINPSLALSRTNNDGEGFLGGATFGDVRFVLNPTILSMDSMKYDVFDRDSYTSRVTDISYELDRDVTLSHIKTLCDDKPSEYLYKLLLNNEASFKGIFNNPNVSTLSETIRQLKNEPLFSYLFMKNTSDTSNAISNKHHETLTLSKETTLRDIHMFADNSHVAFDERFEVFLYNLLNEACLSRGMVLDGDYVKEEQYVLMRDLAEASCECLGSTSLGDELADIDDKTKMFTLPSVLKRLACTTRYESIEDALVDESRISSLLSLPSQESTSLNTPTYVIDAERRVNSLVDYTSIDIASFMHAFHCFSAEDLKTKYEKVFKGGTDFDELHEDLAKIINHYTTSHVPYFEVKFNTPINLLDKGIIDHIVVPDDLVANVKDILSQHGLEIDVVTHNRKRRSIMEATVESGERDINLSNYYLPNYKLKPEIKSELNRDRPIKSVPSKIKR</sequence>
<protein>
    <submittedName>
        <fullName evidence="1">Uncharacterized protein</fullName>
    </submittedName>
</protein>
<dbReference type="Proteomes" id="UP000241426">
    <property type="component" value="Unassembled WGS sequence"/>
</dbReference>
<evidence type="ECO:0000313" key="1">
    <source>
        <dbReference type="EMBL" id="PSV00985.1"/>
    </source>
</evidence>
<name>A0A2T3KMK9_9GAMM</name>
<evidence type="ECO:0000313" key="2">
    <source>
        <dbReference type="Proteomes" id="UP000241426"/>
    </source>
</evidence>
<reference evidence="1 2" key="1">
    <citation type="submission" date="2018-01" db="EMBL/GenBank/DDBJ databases">
        <title>Whole genome sequencing of Histamine producing bacteria.</title>
        <authorList>
            <person name="Butler K."/>
        </authorList>
    </citation>
    <scope>NUCLEOTIDE SEQUENCE [LARGE SCALE GENOMIC DNA]</scope>
    <source>
        <strain evidence="1 2">FS-7.2</strain>
    </source>
</reference>
<accession>A0A2T3KMK9</accession>
<dbReference type="RefSeq" id="WP_107288713.1">
    <property type="nucleotide sequence ID" value="NZ_PYNF01000002.1"/>
</dbReference>
<dbReference type="EMBL" id="PYNF01000002">
    <property type="protein sequence ID" value="PSV00985.1"/>
    <property type="molecule type" value="Genomic_DNA"/>
</dbReference>
<dbReference type="AlphaFoldDB" id="A0A2T3KMK9"/>
<comment type="caution">
    <text evidence="1">The sequence shown here is derived from an EMBL/GenBank/DDBJ whole genome shotgun (WGS) entry which is preliminary data.</text>
</comment>
<organism evidence="1 2">
    <name type="scientific">Photobacterium kishitanii</name>
    <dbReference type="NCBI Taxonomy" id="318456"/>
    <lineage>
        <taxon>Bacteria</taxon>
        <taxon>Pseudomonadati</taxon>
        <taxon>Pseudomonadota</taxon>
        <taxon>Gammaproteobacteria</taxon>
        <taxon>Vibrionales</taxon>
        <taxon>Vibrionaceae</taxon>
        <taxon>Photobacterium</taxon>
    </lineage>
</organism>
<proteinExistence type="predicted"/>